<dbReference type="InterPro" id="IPR033653">
    <property type="entry name" value="NTP-PPase_DR2231-like"/>
</dbReference>
<dbReference type="InterPro" id="IPR021130">
    <property type="entry name" value="PRib-ATP_PPHydrolase-like"/>
</dbReference>
<protein>
    <submittedName>
        <fullName evidence="3">NTP pyrophosphohydrolase, DR2231-like</fullName>
    </submittedName>
</protein>
<dbReference type="CDD" id="cd11530">
    <property type="entry name" value="NTP-PPase_DR2231_like"/>
    <property type="match status" value="1"/>
</dbReference>
<proteinExistence type="predicted"/>
<gene>
    <name evidence="2" type="ORF">UFOVP1070_22</name>
    <name evidence="3" type="ORF">UFOVP1302_62</name>
    <name evidence="4" type="ORF">UFOVP1416_50</name>
    <name evidence="1" type="ORF">UFOVP895_65</name>
</gene>
<keyword evidence="3" id="KW-0378">Hydrolase</keyword>
<sequence>MASTCGSSLEETQELLVAVEDNDSVEIFDALLDIIVVCVGAGHSAGFPMEAGWREVVRSNMAKVDPDTGFVNKRTDGKIMKPPGWTPPMLASLIET</sequence>
<dbReference type="EMBL" id="LR796842">
    <property type="protein sequence ID" value="CAB4169676.1"/>
    <property type="molecule type" value="Genomic_DNA"/>
</dbReference>
<dbReference type="EMBL" id="LR797379">
    <property type="protein sequence ID" value="CAB4211846.1"/>
    <property type="molecule type" value="Genomic_DNA"/>
</dbReference>
<dbReference type="EMBL" id="LR797245">
    <property type="protein sequence ID" value="CAB4196212.1"/>
    <property type="molecule type" value="Genomic_DNA"/>
</dbReference>
<dbReference type="InterPro" id="IPR023292">
    <property type="entry name" value="NTP_PyroPHydrolase-like_dom_sf"/>
</dbReference>
<dbReference type="Pfam" id="PF01503">
    <property type="entry name" value="PRA-PH"/>
    <property type="match status" value="1"/>
</dbReference>
<name>A0A6J5RJQ3_9CAUD</name>
<evidence type="ECO:0000313" key="4">
    <source>
        <dbReference type="EMBL" id="CAB4211846.1"/>
    </source>
</evidence>
<evidence type="ECO:0000313" key="3">
    <source>
        <dbReference type="EMBL" id="CAB4196212.1"/>
    </source>
</evidence>
<accession>A0A6J5RJQ3</accession>
<dbReference type="Gene3D" id="1.10.3420.10">
    <property type="entry name" value="putative ntp pyrophosphohydrolase like domain"/>
    <property type="match status" value="1"/>
</dbReference>
<reference evidence="3" key="1">
    <citation type="submission" date="2020-05" db="EMBL/GenBank/DDBJ databases">
        <authorList>
            <person name="Chiriac C."/>
            <person name="Salcher M."/>
            <person name="Ghai R."/>
            <person name="Kavagutti S V."/>
        </authorList>
    </citation>
    <scope>NUCLEOTIDE SEQUENCE</scope>
</reference>
<dbReference type="GO" id="GO:0016787">
    <property type="term" value="F:hydrolase activity"/>
    <property type="evidence" value="ECO:0007669"/>
    <property type="project" value="UniProtKB-KW"/>
</dbReference>
<evidence type="ECO:0000313" key="1">
    <source>
        <dbReference type="EMBL" id="CAB4169676.1"/>
    </source>
</evidence>
<organism evidence="3">
    <name type="scientific">uncultured Caudovirales phage</name>
    <dbReference type="NCBI Taxonomy" id="2100421"/>
    <lineage>
        <taxon>Viruses</taxon>
        <taxon>Duplodnaviria</taxon>
        <taxon>Heunggongvirae</taxon>
        <taxon>Uroviricota</taxon>
        <taxon>Caudoviricetes</taxon>
        <taxon>Peduoviridae</taxon>
        <taxon>Maltschvirus</taxon>
        <taxon>Maltschvirus maltsch</taxon>
    </lineage>
</organism>
<evidence type="ECO:0000313" key="2">
    <source>
        <dbReference type="EMBL" id="CAB4181241.1"/>
    </source>
</evidence>
<dbReference type="EMBL" id="LR797017">
    <property type="protein sequence ID" value="CAB4181241.1"/>
    <property type="molecule type" value="Genomic_DNA"/>
</dbReference>